<protein>
    <submittedName>
        <fullName evidence="2">Uncharacterized protein</fullName>
    </submittedName>
</protein>
<feature type="compositionally biased region" description="Polar residues" evidence="1">
    <location>
        <begin position="148"/>
        <end position="158"/>
    </location>
</feature>
<proteinExistence type="predicted"/>
<feature type="compositionally biased region" description="Basic residues" evidence="1">
    <location>
        <begin position="40"/>
        <end position="55"/>
    </location>
</feature>
<dbReference type="AlphaFoldDB" id="A0A9P5TNN9"/>
<feature type="region of interest" description="Disordered" evidence="1">
    <location>
        <begin position="1"/>
        <end position="88"/>
    </location>
</feature>
<evidence type="ECO:0000313" key="2">
    <source>
        <dbReference type="EMBL" id="KAF8903666.1"/>
    </source>
</evidence>
<accession>A0A9P5TNN9</accession>
<gene>
    <name evidence="2" type="ORF">CPB84DRAFT_720190</name>
</gene>
<organism evidence="2 3">
    <name type="scientific">Gymnopilus junonius</name>
    <name type="common">Spectacular rustgill mushroom</name>
    <name type="synonym">Gymnopilus spectabilis subsp. junonius</name>
    <dbReference type="NCBI Taxonomy" id="109634"/>
    <lineage>
        <taxon>Eukaryota</taxon>
        <taxon>Fungi</taxon>
        <taxon>Dikarya</taxon>
        <taxon>Basidiomycota</taxon>
        <taxon>Agaricomycotina</taxon>
        <taxon>Agaricomycetes</taxon>
        <taxon>Agaricomycetidae</taxon>
        <taxon>Agaricales</taxon>
        <taxon>Agaricineae</taxon>
        <taxon>Hymenogastraceae</taxon>
        <taxon>Gymnopilus</taxon>
    </lineage>
</organism>
<keyword evidence="3" id="KW-1185">Reference proteome</keyword>
<sequence length="174" mass="19199">MRLKKSKKAQVESEDEDEAALDEVSEGEDESGSEEEFQPRKAKTRVQKTGKKKVKTPSQQPTYPQPSSQADLNTQFAGMAMGHSPSPGPAYQMSAPFVNPYPYYSPHSYGSPQVSPGIPMGYQLLHHRTVHRPKSRTLIAVMLRIPRSPTSATTSVRTTPRLLGAQEESLKSSD</sequence>
<evidence type="ECO:0000313" key="3">
    <source>
        <dbReference type="Proteomes" id="UP000724874"/>
    </source>
</evidence>
<evidence type="ECO:0000256" key="1">
    <source>
        <dbReference type="SAM" id="MobiDB-lite"/>
    </source>
</evidence>
<comment type="caution">
    <text evidence="2">The sequence shown here is derived from an EMBL/GenBank/DDBJ whole genome shotgun (WGS) entry which is preliminary data.</text>
</comment>
<feature type="compositionally biased region" description="Acidic residues" evidence="1">
    <location>
        <begin position="12"/>
        <end position="36"/>
    </location>
</feature>
<name>A0A9P5TNN9_GYMJU</name>
<feature type="compositionally biased region" description="Low complexity" evidence="1">
    <location>
        <begin position="56"/>
        <end position="69"/>
    </location>
</feature>
<dbReference type="Proteomes" id="UP000724874">
    <property type="component" value="Unassembled WGS sequence"/>
</dbReference>
<dbReference type="EMBL" id="JADNYJ010000029">
    <property type="protein sequence ID" value="KAF8903666.1"/>
    <property type="molecule type" value="Genomic_DNA"/>
</dbReference>
<reference evidence="2" key="1">
    <citation type="submission" date="2020-11" db="EMBL/GenBank/DDBJ databases">
        <authorList>
            <consortium name="DOE Joint Genome Institute"/>
            <person name="Ahrendt S."/>
            <person name="Riley R."/>
            <person name="Andreopoulos W."/>
            <person name="LaButti K."/>
            <person name="Pangilinan J."/>
            <person name="Ruiz-duenas F.J."/>
            <person name="Barrasa J.M."/>
            <person name="Sanchez-Garcia M."/>
            <person name="Camarero S."/>
            <person name="Miyauchi S."/>
            <person name="Serrano A."/>
            <person name="Linde D."/>
            <person name="Babiker R."/>
            <person name="Drula E."/>
            <person name="Ayuso-Fernandez I."/>
            <person name="Pacheco R."/>
            <person name="Padilla G."/>
            <person name="Ferreira P."/>
            <person name="Barriuso J."/>
            <person name="Kellner H."/>
            <person name="Castanera R."/>
            <person name="Alfaro M."/>
            <person name="Ramirez L."/>
            <person name="Pisabarro A.G."/>
            <person name="Kuo A."/>
            <person name="Tritt A."/>
            <person name="Lipzen A."/>
            <person name="He G."/>
            <person name="Yan M."/>
            <person name="Ng V."/>
            <person name="Cullen D."/>
            <person name="Martin F."/>
            <person name="Rosso M.-N."/>
            <person name="Henrissat B."/>
            <person name="Hibbett D."/>
            <person name="Martinez A.T."/>
            <person name="Grigoriev I.V."/>
        </authorList>
    </citation>
    <scope>NUCLEOTIDE SEQUENCE</scope>
    <source>
        <strain evidence="2">AH 44721</strain>
    </source>
</reference>
<feature type="region of interest" description="Disordered" evidence="1">
    <location>
        <begin position="148"/>
        <end position="174"/>
    </location>
</feature>